<proteinExistence type="predicted"/>
<protein>
    <submittedName>
        <fullName evidence="2">Uncharacterized protein</fullName>
    </submittedName>
</protein>
<organism evidence="2 3">
    <name type="scientific">Liparis tanakae</name>
    <name type="common">Tanaka's snailfish</name>
    <dbReference type="NCBI Taxonomy" id="230148"/>
    <lineage>
        <taxon>Eukaryota</taxon>
        <taxon>Metazoa</taxon>
        <taxon>Chordata</taxon>
        <taxon>Craniata</taxon>
        <taxon>Vertebrata</taxon>
        <taxon>Euteleostomi</taxon>
        <taxon>Actinopterygii</taxon>
        <taxon>Neopterygii</taxon>
        <taxon>Teleostei</taxon>
        <taxon>Neoteleostei</taxon>
        <taxon>Acanthomorphata</taxon>
        <taxon>Eupercaria</taxon>
        <taxon>Perciformes</taxon>
        <taxon>Cottioidei</taxon>
        <taxon>Cottales</taxon>
        <taxon>Liparidae</taxon>
        <taxon>Liparis</taxon>
    </lineage>
</organism>
<keyword evidence="3" id="KW-1185">Reference proteome</keyword>
<name>A0A4Z2EI52_9TELE</name>
<feature type="region of interest" description="Disordered" evidence="1">
    <location>
        <begin position="34"/>
        <end position="59"/>
    </location>
</feature>
<evidence type="ECO:0000256" key="1">
    <source>
        <dbReference type="SAM" id="MobiDB-lite"/>
    </source>
</evidence>
<accession>A0A4Z2EI52</accession>
<sequence length="59" mass="6303">MGEREGAGLSWACGASPWRSAFLSPRGRWARSTLLAAPPRRCRRPDAPTSEAPPPGSGR</sequence>
<dbReference type="EMBL" id="SRLO01006919">
    <property type="protein sequence ID" value="TNN28418.1"/>
    <property type="molecule type" value="Genomic_DNA"/>
</dbReference>
<gene>
    <name evidence="2" type="ORF">EYF80_061434</name>
</gene>
<dbReference type="Proteomes" id="UP000314294">
    <property type="component" value="Unassembled WGS sequence"/>
</dbReference>
<dbReference type="AlphaFoldDB" id="A0A4Z2EI52"/>
<comment type="caution">
    <text evidence="2">The sequence shown here is derived from an EMBL/GenBank/DDBJ whole genome shotgun (WGS) entry which is preliminary data.</text>
</comment>
<reference evidence="2 3" key="1">
    <citation type="submission" date="2019-03" db="EMBL/GenBank/DDBJ databases">
        <title>First draft genome of Liparis tanakae, snailfish: a comprehensive survey of snailfish specific genes.</title>
        <authorList>
            <person name="Kim W."/>
            <person name="Song I."/>
            <person name="Jeong J.-H."/>
            <person name="Kim D."/>
            <person name="Kim S."/>
            <person name="Ryu S."/>
            <person name="Song J.Y."/>
            <person name="Lee S.K."/>
        </authorList>
    </citation>
    <scope>NUCLEOTIDE SEQUENCE [LARGE SCALE GENOMIC DNA]</scope>
    <source>
        <tissue evidence="2">Muscle</tissue>
    </source>
</reference>
<evidence type="ECO:0000313" key="2">
    <source>
        <dbReference type="EMBL" id="TNN28418.1"/>
    </source>
</evidence>
<evidence type="ECO:0000313" key="3">
    <source>
        <dbReference type="Proteomes" id="UP000314294"/>
    </source>
</evidence>